<feature type="region of interest" description="Disordered" evidence="1">
    <location>
        <begin position="1"/>
        <end position="79"/>
    </location>
</feature>
<protein>
    <submittedName>
        <fullName evidence="3">Uncharacterized protein</fullName>
    </submittedName>
</protein>
<dbReference type="AlphaFoldDB" id="A0A0K0EX17"/>
<name>A0A0K0EX17_STRVS</name>
<keyword evidence="2" id="KW-1185">Reference proteome</keyword>
<accession>A0A0K0EX17</accession>
<proteinExistence type="predicted"/>
<feature type="compositionally biased region" description="Low complexity" evidence="1">
    <location>
        <begin position="7"/>
        <end position="27"/>
    </location>
</feature>
<sequence>MTAIIQNSSEESTTTTVSKKGKNSVTSEEGNYRPNETSYSSSDVNRSEISNVATSTSQDSGTTTFLTNTSGRSTNNVGSSGKYLRKFASENSFMLGKNALQSVQVVDNENSKVDKKKVSDIEFGEAHEISSKNRIFTVRPVTSLPCGSKKNHCSGTVISKLQGRHQESEDGSGSLASEATVTSGAGVYTSATPMSKQKLRFKIRRPKSVTNIGNSTSNNNYDNSFTSQTLYSMDGLDKLEKNGYLNNNEERRMSTVYMMDDDSTHEFEENQTGLLFGKK</sequence>
<feature type="compositionally biased region" description="Polar residues" evidence="1">
    <location>
        <begin position="34"/>
        <end position="79"/>
    </location>
</feature>
<dbReference type="Proteomes" id="UP000035680">
    <property type="component" value="Unassembled WGS sequence"/>
</dbReference>
<evidence type="ECO:0000256" key="1">
    <source>
        <dbReference type="SAM" id="MobiDB-lite"/>
    </source>
</evidence>
<reference evidence="2" key="1">
    <citation type="submission" date="2014-07" db="EMBL/GenBank/DDBJ databases">
        <authorList>
            <person name="Martin A.A"/>
            <person name="De Silva N."/>
        </authorList>
    </citation>
    <scope>NUCLEOTIDE SEQUENCE</scope>
</reference>
<organism evidence="2 3">
    <name type="scientific">Strongyloides venezuelensis</name>
    <name type="common">Threadworm</name>
    <dbReference type="NCBI Taxonomy" id="75913"/>
    <lineage>
        <taxon>Eukaryota</taxon>
        <taxon>Metazoa</taxon>
        <taxon>Ecdysozoa</taxon>
        <taxon>Nematoda</taxon>
        <taxon>Chromadorea</taxon>
        <taxon>Rhabditida</taxon>
        <taxon>Tylenchina</taxon>
        <taxon>Panagrolaimomorpha</taxon>
        <taxon>Strongyloidoidea</taxon>
        <taxon>Strongyloididae</taxon>
        <taxon>Strongyloides</taxon>
    </lineage>
</organism>
<evidence type="ECO:0000313" key="3">
    <source>
        <dbReference type="WBParaSite" id="SVE_0107100.1"/>
    </source>
</evidence>
<dbReference type="WBParaSite" id="SVE_0107100.1">
    <property type="protein sequence ID" value="SVE_0107100.1"/>
    <property type="gene ID" value="SVE_0107100"/>
</dbReference>
<evidence type="ECO:0000313" key="2">
    <source>
        <dbReference type="Proteomes" id="UP000035680"/>
    </source>
</evidence>
<reference evidence="3" key="2">
    <citation type="submission" date="2015-08" db="UniProtKB">
        <authorList>
            <consortium name="WormBaseParasite"/>
        </authorList>
    </citation>
    <scope>IDENTIFICATION</scope>
</reference>